<evidence type="ECO:0000256" key="1">
    <source>
        <dbReference type="ARBA" id="ARBA00006540"/>
    </source>
</evidence>
<keyword evidence="2 4" id="KW-0689">Ribosomal protein</keyword>
<dbReference type="OrthoDB" id="1611972at2759"/>
<dbReference type="Pfam" id="PF00297">
    <property type="entry name" value="Ribosomal_L3"/>
    <property type="match status" value="1"/>
</dbReference>
<evidence type="ECO:0000256" key="4">
    <source>
        <dbReference type="RuleBase" id="RU003905"/>
    </source>
</evidence>
<dbReference type="GeneID" id="36319849"/>
<dbReference type="AlphaFoldDB" id="A0A0F9WCI5"/>
<comment type="caution">
    <text evidence="5">The sequence shown here is derived from an EMBL/GenBank/DDBJ whole genome shotgun (WGS) entry which is preliminary data.</text>
</comment>
<dbReference type="InterPro" id="IPR044892">
    <property type="entry name" value="Ribosomal_L3_dom_3_arc_sf"/>
</dbReference>
<sequence>MSCRKFNAPRHGSLAFCPRKRSKTIRPPIRAFPKDDCNAPIHLTGFIGYKAGMTHVIRTRTVQTKNKQSVKEILDAVTIIETPANVIYGVTGYEQTGKGLKRIATVFSSHIDQGVLRRRYGLKWEEISAKLSDCSIEDKEQKIAELKKRACIIRVLVHSQPTKIPVLNLKKSHTAEIQVNGGNVEQKVDWALENFEKEINIRDIFDINENLDVIGVTKGKGFTGVVKRFGVTKQPRKSRKGIRKVACIGAWHPSRVMTTVARAGGKGFHRRTEINKKVYMIGHGKEKIKTEFDLTEKLITPMGGFPHYGSIKNDFIMLKGAIIGPSKRVVTLRKSLLKNHRKSEDLVIKFVDTSSKIGSGRFQTSEEKRAFYGIRKSEVVESTD</sequence>
<dbReference type="PROSITE" id="PS00474">
    <property type="entry name" value="RIBOSOMAL_L3"/>
    <property type="match status" value="1"/>
</dbReference>
<organism evidence="5 6">
    <name type="scientific">Vairimorpha ceranae</name>
    <dbReference type="NCBI Taxonomy" id="40302"/>
    <lineage>
        <taxon>Eukaryota</taxon>
        <taxon>Fungi</taxon>
        <taxon>Fungi incertae sedis</taxon>
        <taxon>Microsporidia</taxon>
        <taxon>Nosematidae</taxon>
        <taxon>Vairimorpha</taxon>
    </lineage>
</organism>
<reference evidence="5 6" key="1">
    <citation type="journal article" date="2015" name="Environ. Microbiol.">
        <title>Genome analyses suggest the presence of polyploidy and recent human-driven expansions in eight global populations of the honeybee pathogen Nosema ceranae.</title>
        <authorList>
            <person name="Pelin A."/>
            <person name="Selman M."/>
            <person name="Aris-Brosou S."/>
            <person name="Farinelli L."/>
            <person name="Corradi N."/>
        </authorList>
    </citation>
    <scope>NUCLEOTIDE SEQUENCE [LARGE SCALE GENOMIC DNA]</scope>
    <source>
        <strain evidence="5 6">PA08 1199</strain>
    </source>
</reference>
<dbReference type="VEuPathDB" id="MicrosporidiaDB:G9O61_00g016670"/>
<accession>A0A0F9WCI5</accession>
<dbReference type="Gene3D" id="3.30.1430.10">
    <property type="match status" value="1"/>
</dbReference>
<dbReference type="Gene3D" id="4.10.960.10">
    <property type="entry name" value="Ribosomal protein L3, domain 3"/>
    <property type="match status" value="1"/>
</dbReference>
<dbReference type="GO" id="GO:0003735">
    <property type="term" value="F:structural constituent of ribosome"/>
    <property type="evidence" value="ECO:0007669"/>
    <property type="project" value="InterPro"/>
</dbReference>
<dbReference type="GO" id="GO:0003723">
    <property type="term" value="F:RNA binding"/>
    <property type="evidence" value="ECO:0007669"/>
    <property type="project" value="TreeGrafter"/>
</dbReference>
<protein>
    <submittedName>
        <fullName evidence="5">60s ribosomal protein l3</fullName>
    </submittedName>
</protein>
<dbReference type="InterPro" id="IPR009000">
    <property type="entry name" value="Transl_B-barrel_sf"/>
</dbReference>
<dbReference type="VEuPathDB" id="MicrosporidiaDB:AAJ76_2800015122"/>
<dbReference type="FunFam" id="2.40.30.10:FF:000351">
    <property type="entry name" value="Ribosomal protein L3"/>
    <property type="match status" value="1"/>
</dbReference>
<dbReference type="PANTHER" id="PTHR11363:SF5">
    <property type="entry name" value="LARGE RIBOSOMAL SUBUNIT PROTEIN UL3"/>
    <property type="match status" value="1"/>
</dbReference>
<dbReference type="VEuPathDB" id="MicrosporidiaDB:G9O61_00g007380"/>
<evidence type="ECO:0000313" key="5">
    <source>
        <dbReference type="EMBL" id="KKO75201.1"/>
    </source>
</evidence>
<dbReference type="InterPro" id="IPR019926">
    <property type="entry name" value="Ribosomal_uL3_CS"/>
</dbReference>
<dbReference type="InterPro" id="IPR000597">
    <property type="entry name" value="Ribosomal_uL3"/>
</dbReference>
<dbReference type="Gene3D" id="2.40.30.10">
    <property type="entry name" value="Translation factors"/>
    <property type="match status" value="1"/>
</dbReference>
<dbReference type="InterPro" id="IPR045077">
    <property type="entry name" value="L3_arc_euk"/>
</dbReference>
<dbReference type="SUPFAM" id="SSF50447">
    <property type="entry name" value="Translation proteins"/>
    <property type="match status" value="1"/>
</dbReference>
<proteinExistence type="inferred from homology"/>
<dbReference type="RefSeq" id="XP_024330943.1">
    <property type="nucleotide sequence ID" value="XM_024474920.1"/>
</dbReference>
<dbReference type="VEuPathDB" id="MicrosporidiaDB:NCER_100207"/>
<dbReference type="GO" id="GO:0022625">
    <property type="term" value="C:cytosolic large ribosomal subunit"/>
    <property type="evidence" value="ECO:0007669"/>
    <property type="project" value="TreeGrafter"/>
</dbReference>
<dbReference type="GO" id="GO:0006412">
    <property type="term" value="P:translation"/>
    <property type="evidence" value="ECO:0007669"/>
    <property type="project" value="InterPro"/>
</dbReference>
<keyword evidence="3 4" id="KW-0687">Ribonucleoprotein</keyword>
<gene>
    <name evidence="5" type="ORF">AAJ76_2800015122</name>
</gene>
<evidence type="ECO:0000313" key="6">
    <source>
        <dbReference type="Proteomes" id="UP000034350"/>
    </source>
</evidence>
<comment type="similarity">
    <text evidence="1 4">Belongs to the universal ribosomal protein uL3 family.</text>
</comment>
<dbReference type="Proteomes" id="UP000034350">
    <property type="component" value="Unassembled WGS sequence"/>
</dbReference>
<dbReference type="EMBL" id="JPQZ01000028">
    <property type="protein sequence ID" value="KKO75201.1"/>
    <property type="molecule type" value="Genomic_DNA"/>
</dbReference>
<keyword evidence="6" id="KW-1185">Reference proteome</keyword>
<dbReference type="FunFam" id="4.10.960.10:FF:000001">
    <property type="entry name" value="60S ribosomal protein L3"/>
    <property type="match status" value="1"/>
</dbReference>
<dbReference type="PANTHER" id="PTHR11363">
    <property type="entry name" value="60S RIBOSOMAL PROTEIN L3-RELATED"/>
    <property type="match status" value="1"/>
</dbReference>
<evidence type="ECO:0000256" key="2">
    <source>
        <dbReference type="ARBA" id="ARBA00022980"/>
    </source>
</evidence>
<evidence type="ECO:0000256" key="3">
    <source>
        <dbReference type="ARBA" id="ARBA00023274"/>
    </source>
</evidence>
<name>A0A0F9WCI5_9MICR</name>